<protein>
    <submittedName>
        <fullName evidence="1">Uncharacterized protein</fullName>
    </submittedName>
</protein>
<dbReference type="Proteomes" id="UP000805193">
    <property type="component" value="Unassembled WGS sequence"/>
</dbReference>
<evidence type="ECO:0000313" key="2">
    <source>
        <dbReference type="Proteomes" id="UP000805193"/>
    </source>
</evidence>
<sequence length="180" mass="20365">MVPFIMPMENFAPMTDGKMKFHVKTVHGDRPFEPQGLQTRAARFALGRYDRYDIPPVCFAADTEQDQQSWTEALRTRAQACSLDIQGLNLEGCANLAAGIREVSKRDENVLAQTLELLDELLKKKSQGQKLKKGQDQLGNSQEGVDEVEQASIMAHQEALRKATHLRQRKISTELKEFHN</sequence>
<comment type="caution">
    <text evidence="1">The sequence shown here is derived from an EMBL/GenBank/DDBJ whole genome shotgun (WGS) entry which is preliminary data.</text>
</comment>
<gene>
    <name evidence="1" type="ORF">HPB47_003924</name>
</gene>
<keyword evidence="2" id="KW-1185">Reference proteome</keyword>
<reference evidence="1 2" key="1">
    <citation type="journal article" date="2020" name="Cell">
        <title>Large-Scale Comparative Analyses of Tick Genomes Elucidate Their Genetic Diversity and Vector Capacities.</title>
        <authorList>
            <consortium name="Tick Genome and Microbiome Consortium (TIGMIC)"/>
            <person name="Jia N."/>
            <person name="Wang J."/>
            <person name="Shi W."/>
            <person name="Du L."/>
            <person name="Sun Y."/>
            <person name="Zhan W."/>
            <person name="Jiang J.F."/>
            <person name="Wang Q."/>
            <person name="Zhang B."/>
            <person name="Ji P."/>
            <person name="Bell-Sakyi L."/>
            <person name="Cui X.M."/>
            <person name="Yuan T.T."/>
            <person name="Jiang B.G."/>
            <person name="Yang W.F."/>
            <person name="Lam T.T."/>
            <person name="Chang Q.C."/>
            <person name="Ding S.J."/>
            <person name="Wang X.J."/>
            <person name="Zhu J.G."/>
            <person name="Ruan X.D."/>
            <person name="Zhao L."/>
            <person name="Wei J.T."/>
            <person name="Ye R.Z."/>
            <person name="Que T.C."/>
            <person name="Du C.H."/>
            <person name="Zhou Y.H."/>
            <person name="Cheng J.X."/>
            <person name="Dai P.F."/>
            <person name="Guo W.B."/>
            <person name="Han X.H."/>
            <person name="Huang E.J."/>
            <person name="Li L.F."/>
            <person name="Wei W."/>
            <person name="Gao Y.C."/>
            <person name="Liu J.Z."/>
            <person name="Shao H.Z."/>
            <person name="Wang X."/>
            <person name="Wang C.C."/>
            <person name="Yang T.C."/>
            <person name="Huo Q.B."/>
            <person name="Li W."/>
            <person name="Chen H.Y."/>
            <person name="Chen S.E."/>
            <person name="Zhou L.G."/>
            <person name="Ni X.B."/>
            <person name="Tian J.H."/>
            <person name="Sheng Y."/>
            <person name="Liu T."/>
            <person name="Pan Y.S."/>
            <person name="Xia L.Y."/>
            <person name="Li J."/>
            <person name="Zhao F."/>
            <person name="Cao W.C."/>
        </authorList>
    </citation>
    <scope>NUCLEOTIDE SEQUENCE [LARGE SCALE GENOMIC DNA]</scope>
    <source>
        <strain evidence="1">Iper-2018</strain>
    </source>
</reference>
<name>A0AC60PH35_IXOPE</name>
<accession>A0AC60PH35</accession>
<evidence type="ECO:0000313" key="1">
    <source>
        <dbReference type="EMBL" id="KAG0419703.1"/>
    </source>
</evidence>
<organism evidence="1 2">
    <name type="scientific">Ixodes persulcatus</name>
    <name type="common">Taiga tick</name>
    <dbReference type="NCBI Taxonomy" id="34615"/>
    <lineage>
        <taxon>Eukaryota</taxon>
        <taxon>Metazoa</taxon>
        <taxon>Ecdysozoa</taxon>
        <taxon>Arthropoda</taxon>
        <taxon>Chelicerata</taxon>
        <taxon>Arachnida</taxon>
        <taxon>Acari</taxon>
        <taxon>Parasitiformes</taxon>
        <taxon>Ixodida</taxon>
        <taxon>Ixodoidea</taxon>
        <taxon>Ixodidae</taxon>
        <taxon>Ixodinae</taxon>
        <taxon>Ixodes</taxon>
    </lineage>
</organism>
<proteinExistence type="predicted"/>
<dbReference type="EMBL" id="JABSTQ010010586">
    <property type="protein sequence ID" value="KAG0419703.1"/>
    <property type="molecule type" value="Genomic_DNA"/>
</dbReference>